<evidence type="ECO:0000256" key="7">
    <source>
        <dbReference type="RuleBase" id="RU364004"/>
    </source>
</evidence>
<keyword evidence="4" id="KW-0597">Phosphoprotein</keyword>
<protein>
    <recommendedName>
        <fullName evidence="7">H/ACA ribonucleoprotein complex subunit</fullName>
    </recommendedName>
</protein>
<dbReference type="GO" id="GO:0005732">
    <property type="term" value="C:sno(s)RNA-containing ribonucleoprotein complex"/>
    <property type="evidence" value="ECO:0007669"/>
    <property type="project" value="InterPro"/>
</dbReference>
<evidence type="ECO:0000256" key="4">
    <source>
        <dbReference type="ARBA" id="ARBA00022553"/>
    </source>
</evidence>
<organism evidence="9 10">
    <name type="scientific">Varanus komodoensis</name>
    <name type="common">Komodo dragon</name>
    <dbReference type="NCBI Taxonomy" id="61221"/>
    <lineage>
        <taxon>Eukaryota</taxon>
        <taxon>Metazoa</taxon>
        <taxon>Chordata</taxon>
        <taxon>Craniata</taxon>
        <taxon>Vertebrata</taxon>
        <taxon>Euteleostomi</taxon>
        <taxon>Lepidosauria</taxon>
        <taxon>Squamata</taxon>
        <taxon>Bifurcata</taxon>
        <taxon>Unidentata</taxon>
        <taxon>Episquamata</taxon>
        <taxon>Toxicofera</taxon>
        <taxon>Anguimorpha</taxon>
        <taxon>Paleoanguimorpha</taxon>
        <taxon>Varanoidea</taxon>
        <taxon>Varanidae</taxon>
        <taxon>Varanus</taxon>
    </lineage>
</organism>
<dbReference type="InterPro" id="IPR007504">
    <property type="entry name" value="H/ACA_rnp_Gar1/Naf1"/>
</dbReference>
<dbReference type="InterPro" id="IPR038664">
    <property type="entry name" value="Gar1/Naf1_Cbf5-bd_sf"/>
</dbReference>
<dbReference type="Gene3D" id="2.40.10.230">
    <property type="entry name" value="Probable tRNA pseudouridine synthase domain"/>
    <property type="match status" value="1"/>
</dbReference>
<dbReference type="Ensembl" id="ENSVKKT00000000908.1">
    <property type="protein sequence ID" value="ENSVKKP00000000876.1"/>
    <property type="gene ID" value="ENSVKKG00000000743.1"/>
</dbReference>
<dbReference type="PANTHER" id="PTHR31633:SF1">
    <property type="entry name" value="H_ACA RIBONUCLEOPROTEIN COMPLEX NON-CORE SUBUNIT NAF1"/>
    <property type="match status" value="1"/>
</dbReference>
<keyword evidence="3 7" id="KW-0698">rRNA processing</keyword>
<evidence type="ECO:0000256" key="8">
    <source>
        <dbReference type="SAM" id="MobiDB-lite"/>
    </source>
</evidence>
<keyword evidence="7" id="KW-0687">Ribonucleoprotein</keyword>
<dbReference type="GO" id="GO:0000493">
    <property type="term" value="P:box H/ACA snoRNP assembly"/>
    <property type="evidence" value="ECO:0007669"/>
    <property type="project" value="InterPro"/>
</dbReference>
<comment type="similarity">
    <text evidence="7">Belongs to the GAR1 family.</text>
</comment>
<dbReference type="PANTHER" id="PTHR31633">
    <property type="entry name" value="H/ACA RIBONUCLEOPROTEIN COMPLEX NON-CORE SUBUNIT NAF1"/>
    <property type="match status" value="1"/>
</dbReference>
<keyword evidence="5 7" id="KW-0694">RNA-binding</keyword>
<sequence length="275" mass="31755">MLQSSCLPFQEGLCNYGICFNLSAFIVLQIFEVFGPVSHPFYVVQFNSPEHIESKGIKIHDAVYFAPSVESFTQYIFPEKLKQERGSDASWKNDEEPPPEALDFSDDEKERAAKQKKSQNLRRKKFRSQQDNSNENGVNYQPRQQYPLDYSSPYRQEPHPSFSRSRFPHLPASPHFFRQEPKTHQRYSSEYTELRRPPVFCQQSQETLRRHHYSFPPPSFETISNETHFPPSPVTWGWPQGCTQNVYDPLLSLLSLPPPPPPPPSIPPPSAPPPP</sequence>
<dbReference type="GO" id="GO:0006364">
    <property type="term" value="P:rRNA processing"/>
    <property type="evidence" value="ECO:0007669"/>
    <property type="project" value="UniProtKB-KW"/>
</dbReference>
<reference evidence="9" key="2">
    <citation type="submission" date="2025-09" db="UniProtKB">
        <authorList>
            <consortium name="Ensembl"/>
        </authorList>
    </citation>
    <scope>IDENTIFICATION</scope>
</reference>
<dbReference type="Pfam" id="PF04410">
    <property type="entry name" value="Gar1"/>
    <property type="match status" value="1"/>
</dbReference>
<dbReference type="InterPro" id="IPR040309">
    <property type="entry name" value="Naf1"/>
</dbReference>
<dbReference type="InterPro" id="IPR009000">
    <property type="entry name" value="Transl_B-barrel_sf"/>
</dbReference>
<comment type="subcellular location">
    <subcellularLocation>
        <location evidence="7">Nucleus</location>
        <location evidence="7">Nucleolus</location>
    </subcellularLocation>
</comment>
<dbReference type="SUPFAM" id="SSF50447">
    <property type="entry name" value="Translation proteins"/>
    <property type="match status" value="1"/>
</dbReference>
<feature type="compositionally biased region" description="Basic residues" evidence="8">
    <location>
        <begin position="114"/>
        <end position="127"/>
    </location>
</feature>
<dbReference type="GO" id="GO:0005730">
    <property type="term" value="C:nucleolus"/>
    <property type="evidence" value="ECO:0007669"/>
    <property type="project" value="UniProtKB-SubCell"/>
</dbReference>
<accession>A0A8D2KR10</accession>
<comment type="function">
    <text evidence="7">Required for ribosome biogenesis. Part of a complex which catalyzes pseudouridylation of rRNA. This involves the isomerization of uridine such that the ribose is subsequently attached to C5, instead of the normal N1. Pseudouridine ("psi") residues may serve to stabilize the conformation of rRNAs.</text>
</comment>
<keyword evidence="10" id="KW-1185">Reference proteome</keyword>
<keyword evidence="6 7" id="KW-0539">Nucleus</keyword>
<evidence type="ECO:0000313" key="10">
    <source>
        <dbReference type="Proteomes" id="UP000694545"/>
    </source>
</evidence>
<dbReference type="AlphaFoldDB" id="A0A8D2KR10"/>
<comment type="subunit">
    <text evidence="7">Component of the small nucleolar ribonucleoprotein particles containing H/ACA-type snoRNAs (H/ACA snoRNPs).</text>
</comment>
<name>A0A8D2KR10_VARKO</name>
<evidence type="ECO:0000256" key="1">
    <source>
        <dbReference type="ARBA" id="ARBA00009801"/>
    </source>
</evidence>
<dbReference type="GO" id="GO:0003723">
    <property type="term" value="F:RNA binding"/>
    <property type="evidence" value="ECO:0007669"/>
    <property type="project" value="UniProtKB-KW"/>
</dbReference>
<feature type="region of interest" description="Disordered" evidence="8">
    <location>
        <begin position="253"/>
        <end position="275"/>
    </location>
</feature>
<evidence type="ECO:0000313" key="9">
    <source>
        <dbReference type="Ensembl" id="ENSVKKP00000000876.1"/>
    </source>
</evidence>
<evidence type="ECO:0000256" key="6">
    <source>
        <dbReference type="ARBA" id="ARBA00023242"/>
    </source>
</evidence>
<proteinExistence type="inferred from homology"/>
<feature type="compositionally biased region" description="Basic and acidic residues" evidence="8">
    <location>
        <begin position="86"/>
        <end position="95"/>
    </location>
</feature>
<evidence type="ECO:0000256" key="2">
    <source>
        <dbReference type="ARBA" id="ARBA00022517"/>
    </source>
</evidence>
<feature type="compositionally biased region" description="Polar residues" evidence="8">
    <location>
        <begin position="129"/>
        <end position="144"/>
    </location>
</feature>
<keyword evidence="2 7" id="KW-0690">Ribosome biogenesis</keyword>
<dbReference type="GO" id="GO:0001522">
    <property type="term" value="P:pseudouridine synthesis"/>
    <property type="evidence" value="ECO:0007669"/>
    <property type="project" value="InterPro"/>
</dbReference>
<feature type="compositionally biased region" description="Pro residues" evidence="8">
    <location>
        <begin position="256"/>
        <end position="275"/>
    </location>
</feature>
<dbReference type="OMA" id="SNETHFP"/>
<feature type="region of interest" description="Disordered" evidence="8">
    <location>
        <begin position="86"/>
        <end position="191"/>
    </location>
</feature>
<evidence type="ECO:0000256" key="3">
    <source>
        <dbReference type="ARBA" id="ARBA00022552"/>
    </source>
</evidence>
<comment type="similarity">
    <text evidence="1">Belongs to the NAF1 family.</text>
</comment>
<evidence type="ECO:0000256" key="5">
    <source>
        <dbReference type="ARBA" id="ARBA00022884"/>
    </source>
</evidence>
<dbReference type="Proteomes" id="UP000694545">
    <property type="component" value="Unplaced"/>
</dbReference>
<reference evidence="9" key="1">
    <citation type="submission" date="2025-08" db="UniProtKB">
        <authorList>
            <consortium name="Ensembl"/>
        </authorList>
    </citation>
    <scope>IDENTIFICATION</scope>
</reference>